<evidence type="ECO:0000313" key="4">
    <source>
        <dbReference type="Proteomes" id="UP000183769"/>
    </source>
</evidence>
<name>A0A1I5RQ41_9EURY</name>
<dbReference type="Gene3D" id="3.30.1300.20">
    <property type="entry name" value="7,8-dihydroneopterin aldolase (MptD)"/>
    <property type="match status" value="1"/>
</dbReference>
<dbReference type="GO" id="GO:0046654">
    <property type="term" value="P:tetrahydrofolate biosynthetic process"/>
    <property type="evidence" value="ECO:0007669"/>
    <property type="project" value="UniProtKB-UniRule"/>
</dbReference>
<dbReference type="SUPFAM" id="SSF143560">
    <property type="entry name" value="MK0786-like"/>
    <property type="match status" value="1"/>
</dbReference>
<keyword evidence="1" id="KW-0289">Folate biosynthesis</keyword>
<dbReference type="InterPro" id="IPR027508">
    <property type="entry name" value="DHN_aldolase_MptD"/>
</dbReference>
<comment type="catalytic activity">
    <reaction evidence="1">
        <text>7,8-dihydroneopterin = 6-hydroxymethyl-7,8-dihydropterin + glycolaldehyde</text>
        <dbReference type="Rhea" id="RHEA:10540"/>
        <dbReference type="ChEBI" id="CHEBI:17001"/>
        <dbReference type="ChEBI" id="CHEBI:17071"/>
        <dbReference type="ChEBI" id="CHEBI:44841"/>
        <dbReference type="EC" id="4.1.2.25"/>
    </reaction>
</comment>
<gene>
    <name evidence="1" type="primary">mptD</name>
    <name evidence="3" type="ORF">SAMN05216277_10587</name>
</gene>
<dbReference type="RefSeq" id="WP_074877618.1">
    <property type="nucleotide sequence ID" value="NZ_FOXI01000005.1"/>
</dbReference>
<reference evidence="4" key="1">
    <citation type="submission" date="2016-10" db="EMBL/GenBank/DDBJ databases">
        <authorList>
            <person name="Varghese N."/>
            <person name="Submissions S."/>
        </authorList>
    </citation>
    <scope>NUCLEOTIDE SEQUENCE [LARGE SCALE GENOMIC DNA]</scope>
    <source>
        <strain evidence="4">CGMCC 1.10329</strain>
    </source>
</reference>
<comment type="function">
    <text evidence="1">Catalyzes the conversion of 7,8-dihydroneopterin (H2Neo) to 6-hydroxymethyl-7,8-dihydropterin (6-HMD).</text>
</comment>
<dbReference type="EMBL" id="FOXI01000005">
    <property type="protein sequence ID" value="SFP60674.1"/>
    <property type="molecule type" value="Genomic_DNA"/>
</dbReference>
<comment type="pathway">
    <text evidence="1">Cofactor biosynthesis; tetrahydrofolate biosynthesis; 2-amino-4-hydroxy-6-hydroxymethyl-7,8-dihydropteridine diphosphate from 7,8-dihydroneopterin triphosphate: step 3/4.</text>
</comment>
<keyword evidence="4" id="KW-1185">Reference proteome</keyword>
<accession>A0A1I5RQ41</accession>
<protein>
    <recommendedName>
        <fullName evidence="1">Dihydroneopterin aldolase</fullName>
        <shortName evidence="1">DHNA</shortName>
        <ecNumber evidence="1">4.1.2.25</ecNumber>
    </recommendedName>
    <alternativeName>
        <fullName evidence="1">7,8-dihydroneopterin aldolase</fullName>
    </alternativeName>
</protein>
<comment type="similarity">
    <text evidence="1">Belongs to the archaeal dihydroneopterin aldolase family.</text>
</comment>
<dbReference type="AlphaFoldDB" id="A0A1I5RQ41"/>
<organism evidence="3 4">
    <name type="scientific">Halolamina pelagica</name>
    <dbReference type="NCBI Taxonomy" id="699431"/>
    <lineage>
        <taxon>Archaea</taxon>
        <taxon>Methanobacteriati</taxon>
        <taxon>Methanobacteriota</taxon>
        <taxon>Stenosarchaea group</taxon>
        <taxon>Halobacteria</taxon>
        <taxon>Halobacteriales</taxon>
        <taxon>Haloferacaceae</taxon>
    </lineage>
</organism>
<proteinExistence type="inferred from homology"/>
<evidence type="ECO:0000259" key="2">
    <source>
        <dbReference type="Pfam" id="PF04038"/>
    </source>
</evidence>
<dbReference type="EC" id="4.1.2.25" evidence="1"/>
<feature type="binding site" evidence="1">
    <location>
        <position position="109"/>
    </location>
    <ligand>
        <name>substrate</name>
    </ligand>
</feature>
<dbReference type="Pfam" id="PF04038">
    <property type="entry name" value="DHNA"/>
    <property type="match status" value="1"/>
</dbReference>
<evidence type="ECO:0000313" key="3">
    <source>
        <dbReference type="EMBL" id="SFP60674.1"/>
    </source>
</evidence>
<keyword evidence="1" id="KW-0456">Lyase</keyword>
<comment type="subunit">
    <text evidence="1">Homotetramer.</text>
</comment>
<dbReference type="HAMAP" id="MF_02130">
    <property type="entry name" value="DHNA_arch"/>
    <property type="match status" value="1"/>
</dbReference>
<dbReference type="InterPro" id="IPR007181">
    <property type="entry name" value="MtpD_C"/>
</dbReference>
<dbReference type="GO" id="GO:0004150">
    <property type="term" value="F:dihydroneopterin aldolase activity"/>
    <property type="evidence" value="ECO:0007669"/>
    <property type="project" value="UniProtKB-UniRule"/>
</dbReference>
<feature type="binding site" evidence="1">
    <location>
        <position position="14"/>
    </location>
    <ligand>
        <name>substrate</name>
    </ligand>
</feature>
<dbReference type="GO" id="GO:0046656">
    <property type="term" value="P:folic acid biosynthetic process"/>
    <property type="evidence" value="ECO:0007669"/>
    <property type="project" value="UniProtKB-KW"/>
</dbReference>
<evidence type="ECO:0000256" key="1">
    <source>
        <dbReference type="HAMAP-Rule" id="MF_02130"/>
    </source>
</evidence>
<dbReference type="InterPro" id="IPR036839">
    <property type="entry name" value="MptD_sf"/>
</dbReference>
<sequence length="116" mass="12748">MSDAPTDAQQACFEAGIKFGSLYHQFAGTPVSPASTDSLETAMAEAIGNQPHCEWVSVDILDDRVADAIDHDEGYAELTGSLMEVEMRIDYEGTAVRTRMTMEEGYPRMRLVAIEN</sequence>
<dbReference type="OrthoDB" id="132689at2157"/>
<dbReference type="Proteomes" id="UP000183769">
    <property type="component" value="Unassembled WGS sequence"/>
</dbReference>
<dbReference type="UniPathway" id="UPA00077">
    <property type="reaction ID" value="UER00154"/>
</dbReference>
<feature type="domain" description="Dihydroneopterin aldolase MtpD C-terminal" evidence="2">
    <location>
        <begin position="6"/>
        <end position="111"/>
    </location>
</feature>